<dbReference type="RefSeq" id="WP_379820231.1">
    <property type="nucleotide sequence ID" value="NZ_JBHUMD010000007.1"/>
</dbReference>
<reference evidence="2" key="1">
    <citation type="journal article" date="2019" name="Int. J. Syst. Evol. Microbiol.">
        <title>The Global Catalogue of Microorganisms (GCM) 10K type strain sequencing project: providing services to taxonomists for standard genome sequencing and annotation.</title>
        <authorList>
            <consortium name="The Broad Institute Genomics Platform"/>
            <consortium name="The Broad Institute Genome Sequencing Center for Infectious Disease"/>
            <person name="Wu L."/>
            <person name="Ma J."/>
        </authorList>
    </citation>
    <scope>NUCLEOTIDE SEQUENCE [LARGE SCALE GENOMIC DNA]</scope>
    <source>
        <strain evidence="2">KCTC 42107</strain>
    </source>
</reference>
<dbReference type="Proteomes" id="UP001597480">
    <property type="component" value="Unassembled WGS sequence"/>
</dbReference>
<proteinExistence type="predicted"/>
<accession>A0ABW5NUD7</accession>
<gene>
    <name evidence="1" type="ORF">ACFSR3_06435</name>
</gene>
<keyword evidence="2" id="KW-1185">Reference proteome</keyword>
<dbReference type="EMBL" id="JBHUMD010000007">
    <property type="protein sequence ID" value="MFD2601688.1"/>
    <property type="molecule type" value="Genomic_DNA"/>
</dbReference>
<evidence type="ECO:0000313" key="1">
    <source>
        <dbReference type="EMBL" id="MFD2601688.1"/>
    </source>
</evidence>
<comment type="caution">
    <text evidence="1">The sequence shown here is derived from an EMBL/GenBank/DDBJ whole genome shotgun (WGS) entry which is preliminary data.</text>
</comment>
<name>A0ABW5NUD7_9FLAO</name>
<sequence length="122" mass="14035">MRKIFLGFIFILIFGLIIASIIKGYEIKNDIENNGKASVGKYIKREWGKEPSNIIRYYDNGKEYESDGGRAPQGFEKNIGRFYRISYSEKYKGSLHADFTHEVTDTAEILNAGFRLIDGKIR</sequence>
<evidence type="ECO:0000313" key="2">
    <source>
        <dbReference type="Proteomes" id="UP001597480"/>
    </source>
</evidence>
<organism evidence="1 2">
    <name type="scientific">Flavobacterium suzhouense</name>
    <dbReference type="NCBI Taxonomy" id="1529638"/>
    <lineage>
        <taxon>Bacteria</taxon>
        <taxon>Pseudomonadati</taxon>
        <taxon>Bacteroidota</taxon>
        <taxon>Flavobacteriia</taxon>
        <taxon>Flavobacteriales</taxon>
        <taxon>Flavobacteriaceae</taxon>
        <taxon>Flavobacterium</taxon>
    </lineage>
</organism>
<protein>
    <submittedName>
        <fullName evidence="1">Uncharacterized protein</fullName>
    </submittedName>
</protein>